<organism evidence="2 3">
    <name type="scientific">Dokdonella immobilis</name>
    <dbReference type="NCBI Taxonomy" id="578942"/>
    <lineage>
        <taxon>Bacteria</taxon>
        <taxon>Pseudomonadati</taxon>
        <taxon>Pseudomonadota</taxon>
        <taxon>Gammaproteobacteria</taxon>
        <taxon>Lysobacterales</taxon>
        <taxon>Rhodanobacteraceae</taxon>
        <taxon>Dokdonella</taxon>
    </lineage>
</organism>
<dbReference type="Proteomes" id="UP000198575">
    <property type="component" value="Unassembled WGS sequence"/>
</dbReference>
<dbReference type="AlphaFoldDB" id="A0A1I4VED5"/>
<evidence type="ECO:0000313" key="3">
    <source>
        <dbReference type="Proteomes" id="UP000198575"/>
    </source>
</evidence>
<reference evidence="2 3" key="1">
    <citation type="submission" date="2016-10" db="EMBL/GenBank/DDBJ databases">
        <authorList>
            <person name="de Groot N.N."/>
        </authorList>
    </citation>
    <scope>NUCLEOTIDE SEQUENCE [LARGE SCALE GENOMIC DNA]</scope>
    <source>
        <strain evidence="2 3">CGMCC 1.7659</strain>
    </source>
</reference>
<dbReference type="STRING" id="578942.SAMN05216289_1028"/>
<evidence type="ECO:0000256" key="1">
    <source>
        <dbReference type="SAM" id="MobiDB-lite"/>
    </source>
</evidence>
<sequence length="42" mass="4382">MAVAVAPFRASPKSIEPEGSSYEERAMGDAGFDGPRRVAASL</sequence>
<keyword evidence="3" id="KW-1185">Reference proteome</keyword>
<evidence type="ECO:0000313" key="2">
    <source>
        <dbReference type="EMBL" id="SFM99557.1"/>
    </source>
</evidence>
<accession>A0A1I4VED5</accession>
<feature type="region of interest" description="Disordered" evidence="1">
    <location>
        <begin position="1"/>
        <end position="42"/>
    </location>
</feature>
<proteinExistence type="predicted"/>
<name>A0A1I4VED5_9GAMM</name>
<protein>
    <submittedName>
        <fullName evidence="2">Uncharacterized protein</fullName>
    </submittedName>
</protein>
<dbReference type="EMBL" id="FOVF01000002">
    <property type="protein sequence ID" value="SFM99557.1"/>
    <property type="molecule type" value="Genomic_DNA"/>
</dbReference>
<gene>
    <name evidence="2" type="ORF">SAMN05216289_1028</name>
</gene>